<evidence type="ECO:0000313" key="2">
    <source>
        <dbReference type="Proteomes" id="UP001320706"/>
    </source>
</evidence>
<comment type="caution">
    <text evidence="1">The sequence shown here is derived from an EMBL/GenBank/DDBJ whole genome shotgun (WGS) entry which is preliminary data.</text>
</comment>
<accession>A0ACC3S2T9</accession>
<reference evidence="1" key="1">
    <citation type="submission" date="2024-02" db="EMBL/GenBank/DDBJ databases">
        <title>Metagenome Assembled Genome of Zalaria obscura JY119.</title>
        <authorList>
            <person name="Vighnesh L."/>
            <person name="Jagadeeshwari U."/>
            <person name="Venkata Ramana C."/>
            <person name="Sasikala C."/>
        </authorList>
    </citation>
    <scope>NUCLEOTIDE SEQUENCE</scope>
    <source>
        <strain evidence="1">JY119</strain>
    </source>
</reference>
<protein>
    <submittedName>
        <fullName evidence="1">Cation diffusion zinc membrane transporter Zrg17</fullName>
    </submittedName>
</protein>
<evidence type="ECO:0000313" key="1">
    <source>
        <dbReference type="EMBL" id="KAK8192694.1"/>
    </source>
</evidence>
<dbReference type="EMBL" id="JAMKPW020000044">
    <property type="protein sequence ID" value="KAK8192694.1"/>
    <property type="molecule type" value="Genomic_DNA"/>
</dbReference>
<gene>
    <name evidence="1" type="primary">zrg17</name>
    <name evidence="1" type="ORF">M8818_007866</name>
</gene>
<sequence length="505" mass="55260">MADETPLPIPPRTPSRGSDYDSDFHDFGLGIQGTAQRPSITRFDFDADPLSPLAATDDSRSDMLSPAFSVPPTPRGSLFTPITPQTPMNSASLTAPTEDETPRNPFNFTTQQYTAGRSNARQDMGKRRGHKYKHSSISHQIFLEPAPRAPLQLPASLPMPTRKEVQGSMTNDQRLRMTWCLCHFLVAAYVQWSAHGSLAMTALSRLLFFDAAGAVVCVVVDMMGDFEVWKRSSIKHPFGFVHIYLARVVQNALLLTVFRLERVDVLAGFGLAVFIGFMGLDVLSHGIQHSLENQGDHVPHSAHNHSRVSPGSVDLSALLAILSTLISAVLLKNHSRIGKAMRFKFNAGWGRILGNPSHFLTLSCSGLLLLLPLLSIQTYTWFDAVLSLVIALAMIFFGIRLGTSLASVLLMSYSGRGGSASVQDVIAEIESDATVSSVDEARFWQVHYGLCMANLKLRYRGGGYGDDLSRLRERVTSLVKNRLGGGYGGGGSKWEVSVQLALERD</sequence>
<organism evidence="1 2">
    <name type="scientific">Zalaria obscura</name>
    <dbReference type="NCBI Taxonomy" id="2024903"/>
    <lineage>
        <taxon>Eukaryota</taxon>
        <taxon>Fungi</taxon>
        <taxon>Dikarya</taxon>
        <taxon>Ascomycota</taxon>
        <taxon>Pezizomycotina</taxon>
        <taxon>Dothideomycetes</taxon>
        <taxon>Dothideomycetidae</taxon>
        <taxon>Dothideales</taxon>
        <taxon>Zalariaceae</taxon>
        <taxon>Zalaria</taxon>
    </lineage>
</organism>
<name>A0ACC3S2T9_9PEZI</name>
<dbReference type="Proteomes" id="UP001320706">
    <property type="component" value="Unassembled WGS sequence"/>
</dbReference>
<keyword evidence="2" id="KW-1185">Reference proteome</keyword>
<proteinExistence type="predicted"/>